<protein>
    <recommendedName>
        <fullName evidence="4">Alanine racemase</fullName>
        <ecNumber evidence="4">5.1.1.1</ecNumber>
    </recommendedName>
</protein>
<comment type="catalytic activity">
    <reaction evidence="4">
        <text>L-alanine = D-alanine</text>
        <dbReference type="Rhea" id="RHEA:20249"/>
        <dbReference type="ChEBI" id="CHEBI:57416"/>
        <dbReference type="ChEBI" id="CHEBI:57972"/>
        <dbReference type="EC" id="5.1.1.1"/>
    </reaction>
</comment>
<dbReference type="PANTHER" id="PTHR30511:SF0">
    <property type="entry name" value="ALANINE RACEMASE, CATABOLIC-RELATED"/>
    <property type="match status" value="1"/>
</dbReference>
<name>A0ABV1P459_9ACTN</name>
<accession>A0ABV1P459</accession>
<dbReference type="RefSeq" id="WP_349805751.1">
    <property type="nucleotide sequence ID" value="NZ_JBEGDP010000044.1"/>
</dbReference>
<comment type="pathway">
    <text evidence="4">Amino-acid biosynthesis; D-alanine biosynthesis; D-alanine from L-alanine: step 1/1.</text>
</comment>
<dbReference type="HAMAP" id="MF_01201">
    <property type="entry name" value="Ala_racemase"/>
    <property type="match status" value="1"/>
</dbReference>
<sequence>MTPSPSAAPEPGPPHPEIVVDLAAVRHNVGVLRAQVAPAALMVVVKADGYGHGMLEVARAARGAGADWLGVATLEEAAALRAAGDRGRLLTWLTVPADDHAGAVAADVDVTVYDLDQLAAVSAAVSRAGRPARLQLKVDTGLSRGGSTAAAWPALVAAARAGERDGSWRVTGVWSHLACSDEPDHPANAAQEAAFREAVALAEAAGLRPEVRHLANSAGALLRPSARFDLVRCGLAAYGLDPAPGHTPDLGLRPAMTVRSPLALVKQVPAGAGVSYGHRWVAPAATTLGLVPVGYGDGVPRHASDRAEVAVAGHRVPVRGTVCMDQLVVDLGAPAGAPGARAGDEAVLIGPAPAPSAQDWAEACGTISYEIVTRLGGRLHRRHTGAVPEADPAPTVVPVLEPQETA</sequence>
<dbReference type="InterPro" id="IPR001608">
    <property type="entry name" value="Ala_racemase_N"/>
</dbReference>
<dbReference type="InterPro" id="IPR020622">
    <property type="entry name" value="Ala_racemase_pyridoxalP-BS"/>
</dbReference>
<dbReference type="Gene3D" id="3.20.20.10">
    <property type="entry name" value="Alanine racemase"/>
    <property type="match status" value="1"/>
</dbReference>
<evidence type="ECO:0000313" key="7">
    <source>
        <dbReference type="Proteomes" id="UP001482520"/>
    </source>
</evidence>
<dbReference type="InterPro" id="IPR000821">
    <property type="entry name" value="Ala_racemase"/>
</dbReference>
<dbReference type="InterPro" id="IPR009006">
    <property type="entry name" value="Ala_racemase/Decarboxylase_C"/>
</dbReference>
<dbReference type="InterPro" id="IPR029066">
    <property type="entry name" value="PLP-binding_barrel"/>
</dbReference>
<feature type="active site" description="Proton acceptor; specific for D-alanine" evidence="4">
    <location>
        <position position="46"/>
    </location>
</feature>
<keyword evidence="3 4" id="KW-0413">Isomerase</keyword>
<comment type="cofactor">
    <cofactor evidence="1 4">
        <name>pyridoxal 5'-phosphate</name>
        <dbReference type="ChEBI" id="CHEBI:597326"/>
    </cofactor>
</comment>
<feature type="binding site" evidence="4">
    <location>
        <position position="324"/>
    </location>
    <ligand>
        <name>substrate</name>
    </ligand>
</feature>
<dbReference type="EC" id="5.1.1.1" evidence="4"/>
<dbReference type="Gene3D" id="2.40.37.10">
    <property type="entry name" value="Lyase, Ornithine Decarboxylase, Chain A, domain 1"/>
    <property type="match status" value="1"/>
</dbReference>
<gene>
    <name evidence="6" type="primary">alr</name>
    <name evidence="6" type="ORF">V6R90_19785</name>
</gene>
<dbReference type="SUPFAM" id="SSF50621">
    <property type="entry name" value="Alanine racemase C-terminal domain-like"/>
    <property type="match status" value="1"/>
</dbReference>
<keyword evidence="2 4" id="KW-0663">Pyridoxal phosphate</keyword>
<organism evidence="6 7">
    <name type="scientific">Nocardioides kribbensis</name>
    <dbReference type="NCBI Taxonomy" id="305517"/>
    <lineage>
        <taxon>Bacteria</taxon>
        <taxon>Bacillati</taxon>
        <taxon>Actinomycetota</taxon>
        <taxon>Actinomycetes</taxon>
        <taxon>Propionibacteriales</taxon>
        <taxon>Nocardioidaceae</taxon>
        <taxon>Nocardioides</taxon>
    </lineage>
</organism>
<evidence type="ECO:0000256" key="4">
    <source>
        <dbReference type="HAMAP-Rule" id="MF_01201"/>
    </source>
</evidence>
<feature type="modified residue" description="N6-(pyridoxal phosphate)lysine" evidence="4">
    <location>
        <position position="46"/>
    </location>
</feature>
<dbReference type="PROSITE" id="PS00395">
    <property type="entry name" value="ALANINE_RACEMASE"/>
    <property type="match status" value="1"/>
</dbReference>
<feature type="binding site" evidence="4">
    <location>
        <position position="144"/>
    </location>
    <ligand>
        <name>substrate</name>
    </ligand>
</feature>
<evidence type="ECO:0000313" key="6">
    <source>
        <dbReference type="EMBL" id="MEQ7849524.1"/>
    </source>
</evidence>
<evidence type="ECO:0000256" key="2">
    <source>
        <dbReference type="ARBA" id="ARBA00022898"/>
    </source>
</evidence>
<dbReference type="GO" id="GO:0008784">
    <property type="term" value="F:alanine racemase activity"/>
    <property type="evidence" value="ECO:0007669"/>
    <property type="project" value="UniProtKB-EC"/>
</dbReference>
<dbReference type="CDD" id="cd00430">
    <property type="entry name" value="PLPDE_III_AR"/>
    <property type="match status" value="1"/>
</dbReference>
<reference evidence="6 7" key="1">
    <citation type="submission" date="2024-02" db="EMBL/GenBank/DDBJ databases">
        <title>Full genome sequence of Nocardioides kribbensis.</title>
        <authorList>
            <person name="Poletto B.L."/>
            <person name="Silva G."/>
            <person name="Galante D."/>
            <person name="Campos K.R."/>
            <person name="Santos M.B.N."/>
            <person name="Sacchi C.T."/>
        </authorList>
    </citation>
    <scope>NUCLEOTIDE SEQUENCE [LARGE SCALE GENOMIC DNA]</scope>
    <source>
        <strain evidence="6 7">O4R</strain>
    </source>
</reference>
<feature type="active site" description="Proton acceptor; specific for L-alanine" evidence="4">
    <location>
        <position position="276"/>
    </location>
</feature>
<keyword evidence="7" id="KW-1185">Reference proteome</keyword>
<evidence type="ECO:0000256" key="1">
    <source>
        <dbReference type="ARBA" id="ARBA00001933"/>
    </source>
</evidence>
<comment type="similarity">
    <text evidence="4">Belongs to the alanine racemase family.</text>
</comment>
<evidence type="ECO:0000256" key="3">
    <source>
        <dbReference type="ARBA" id="ARBA00023235"/>
    </source>
</evidence>
<dbReference type="Proteomes" id="UP001482520">
    <property type="component" value="Unassembled WGS sequence"/>
</dbReference>
<comment type="caution">
    <text evidence="6">The sequence shown here is derived from an EMBL/GenBank/DDBJ whole genome shotgun (WGS) entry which is preliminary data.</text>
</comment>
<dbReference type="Pfam" id="PF01168">
    <property type="entry name" value="Ala_racemase_N"/>
    <property type="match status" value="1"/>
</dbReference>
<dbReference type="PANTHER" id="PTHR30511">
    <property type="entry name" value="ALANINE RACEMASE"/>
    <property type="match status" value="1"/>
</dbReference>
<dbReference type="InterPro" id="IPR011079">
    <property type="entry name" value="Ala_racemase_C"/>
</dbReference>
<comment type="function">
    <text evidence="4">Catalyzes the interconversion of L-alanine and D-alanine. May also act on other amino acids.</text>
</comment>
<dbReference type="SMART" id="SM01005">
    <property type="entry name" value="Ala_racemase_C"/>
    <property type="match status" value="1"/>
</dbReference>
<feature type="domain" description="Alanine racemase C-terminal" evidence="5">
    <location>
        <begin position="255"/>
        <end position="384"/>
    </location>
</feature>
<dbReference type="PRINTS" id="PR00992">
    <property type="entry name" value="ALARACEMASE"/>
</dbReference>
<dbReference type="SUPFAM" id="SSF51419">
    <property type="entry name" value="PLP-binding barrel"/>
    <property type="match status" value="1"/>
</dbReference>
<dbReference type="NCBIfam" id="TIGR00492">
    <property type="entry name" value="alr"/>
    <property type="match status" value="1"/>
</dbReference>
<proteinExistence type="inferred from homology"/>
<evidence type="ECO:0000259" key="5">
    <source>
        <dbReference type="SMART" id="SM01005"/>
    </source>
</evidence>
<dbReference type="EMBL" id="JBEGDP010000044">
    <property type="protein sequence ID" value="MEQ7849524.1"/>
    <property type="molecule type" value="Genomic_DNA"/>
</dbReference>
<dbReference type="Pfam" id="PF00842">
    <property type="entry name" value="Ala_racemase_C"/>
    <property type="match status" value="1"/>
</dbReference>